<organism evidence="11 12">
    <name type="scientific">Dactylosporangium salmoneum</name>
    <dbReference type="NCBI Taxonomy" id="53361"/>
    <lineage>
        <taxon>Bacteria</taxon>
        <taxon>Bacillati</taxon>
        <taxon>Actinomycetota</taxon>
        <taxon>Actinomycetes</taxon>
        <taxon>Micromonosporales</taxon>
        <taxon>Micromonosporaceae</taxon>
        <taxon>Dactylosporangium</taxon>
    </lineage>
</organism>
<reference evidence="11 12" key="1">
    <citation type="journal article" date="2019" name="Int. J. Syst. Evol. Microbiol.">
        <title>The Global Catalogue of Microorganisms (GCM) 10K type strain sequencing project: providing services to taxonomists for standard genome sequencing and annotation.</title>
        <authorList>
            <consortium name="The Broad Institute Genomics Platform"/>
            <consortium name="The Broad Institute Genome Sequencing Center for Infectious Disease"/>
            <person name="Wu L."/>
            <person name="Ma J."/>
        </authorList>
    </citation>
    <scope>NUCLEOTIDE SEQUENCE [LARGE SCALE GENOMIC DNA]</scope>
    <source>
        <strain evidence="11 12">JCM 3272</strain>
    </source>
</reference>
<evidence type="ECO:0000256" key="8">
    <source>
        <dbReference type="SAM" id="MobiDB-lite"/>
    </source>
</evidence>
<sequence>MAGMVIAGRYRLQAVLGRGGMATVWRAVDDRLGRPIAVKVLSSPAGAADPAAVRRFEQEAHAAARLSHPNIVAVHDVGREQDMAYLVMELVDGASLADQLAHGPLPTGQAAAIAVQVCEALAAAHRAGVIHRDIKPANILLARSGEVKVCDFGIARLTHQQQTGLTATHTVIGTSAFMAPEQATGGPVDARTDLYALGCVLYAMLTGQPPFDGENPMAVLHQHLHEPPVPPRTLRRDVPAGLDRLVTDLLAKHPADRPATADEVRDRLGGAATDRPVQHQQRAHASARVVSPTRAMPVLDEPSAPDAPRRRRPISALLIAAVTAVILAALTIAAVLSSRQANTDAGPATGTPAGSATTPAGPPSSSPSVAISPIAALRAAISQQVGAGQLDTDAAKDLGGKLDDVEKELVRNRTEKAAGKLADLRDKLDELHNDGKVGTVGYQAIRARVDQLADTLPSVKNNKGDKGD</sequence>
<keyword evidence="2" id="KW-0723">Serine/threonine-protein kinase</keyword>
<evidence type="ECO:0000313" key="12">
    <source>
        <dbReference type="Proteomes" id="UP001501444"/>
    </source>
</evidence>
<feature type="compositionally biased region" description="Low complexity" evidence="8">
    <location>
        <begin position="345"/>
        <end position="359"/>
    </location>
</feature>
<dbReference type="PANTHER" id="PTHR43289">
    <property type="entry name" value="MITOGEN-ACTIVATED PROTEIN KINASE KINASE KINASE 20-RELATED"/>
    <property type="match status" value="1"/>
</dbReference>
<gene>
    <name evidence="11" type="ORF">GCM10010170_053530</name>
</gene>
<name>A0ABN3GRP0_9ACTN</name>
<evidence type="ECO:0000256" key="7">
    <source>
        <dbReference type="PROSITE-ProRule" id="PRU10141"/>
    </source>
</evidence>
<dbReference type="Proteomes" id="UP001501444">
    <property type="component" value="Unassembled WGS sequence"/>
</dbReference>
<dbReference type="Gene3D" id="1.10.510.10">
    <property type="entry name" value="Transferase(Phosphotransferase) domain 1"/>
    <property type="match status" value="1"/>
</dbReference>
<dbReference type="InterPro" id="IPR017441">
    <property type="entry name" value="Protein_kinase_ATP_BS"/>
</dbReference>
<keyword evidence="9" id="KW-1133">Transmembrane helix</keyword>
<dbReference type="InterPro" id="IPR000719">
    <property type="entry name" value="Prot_kinase_dom"/>
</dbReference>
<dbReference type="Pfam" id="PF22888">
    <property type="entry name" value="FIMAH"/>
    <property type="match status" value="1"/>
</dbReference>
<feature type="transmembrane region" description="Helical" evidence="9">
    <location>
        <begin position="316"/>
        <end position="336"/>
    </location>
</feature>
<dbReference type="Gene3D" id="3.30.200.20">
    <property type="entry name" value="Phosphorylase Kinase, domain 1"/>
    <property type="match status" value="1"/>
</dbReference>
<evidence type="ECO:0000256" key="6">
    <source>
        <dbReference type="ARBA" id="ARBA00022840"/>
    </source>
</evidence>
<dbReference type="CDD" id="cd14014">
    <property type="entry name" value="STKc_PknB_like"/>
    <property type="match status" value="1"/>
</dbReference>
<dbReference type="PANTHER" id="PTHR43289:SF6">
    <property type="entry name" value="SERINE_THREONINE-PROTEIN KINASE NEKL-3"/>
    <property type="match status" value="1"/>
</dbReference>
<feature type="region of interest" description="Disordered" evidence="8">
    <location>
        <begin position="272"/>
        <end position="309"/>
    </location>
</feature>
<dbReference type="RefSeq" id="WP_344615261.1">
    <property type="nucleotide sequence ID" value="NZ_BAAARV010000046.1"/>
</dbReference>
<dbReference type="SMART" id="SM00220">
    <property type="entry name" value="S_TKc"/>
    <property type="match status" value="1"/>
</dbReference>
<evidence type="ECO:0000259" key="10">
    <source>
        <dbReference type="PROSITE" id="PS50011"/>
    </source>
</evidence>
<evidence type="ECO:0000256" key="9">
    <source>
        <dbReference type="SAM" id="Phobius"/>
    </source>
</evidence>
<keyword evidence="9" id="KW-0472">Membrane</keyword>
<dbReference type="InterPro" id="IPR011009">
    <property type="entry name" value="Kinase-like_dom_sf"/>
</dbReference>
<keyword evidence="12" id="KW-1185">Reference proteome</keyword>
<dbReference type="InterPro" id="IPR008271">
    <property type="entry name" value="Ser/Thr_kinase_AS"/>
</dbReference>
<feature type="domain" description="Protein kinase" evidence="10">
    <location>
        <begin position="10"/>
        <end position="269"/>
    </location>
</feature>
<accession>A0ABN3GRP0</accession>
<dbReference type="PROSITE" id="PS50011">
    <property type="entry name" value="PROTEIN_KINASE_DOM"/>
    <property type="match status" value="1"/>
</dbReference>
<evidence type="ECO:0000313" key="11">
    <source>
        <dbReference type="EMBL" id="GAA2359311.1"/>
    </source>
</evidence>
<evidence type="ECO:0000256" key="1">
    <source>
        <dbReference type="ARBA" id="ARBA00012513"/>
    </source>
</evidence>
<keyword evidence="4 7" id="KW-0547">Nucleotide-binding</keyword>
<comment type="caution">
    <text evidence="11">The sequence shown here is derived from an EMBL/GenBank/DDBJ whole genome shotgun (WGS) entry which is preliminary data.</text>
</comment>
<feature type="binding site" evidence="7">
    <location>
        <position position="39"/>
    </location>
    <ligand>
        <name>ATP</name>
        <dbReference type="ChEBI" id="CHEBI:30616"/>
    </ligand>
</feature>
<keyword evidence="9" id="KW-0812">Transmembrane</keyword>
<keyword evidence="5" id="KW-0418">Kinase</keyword>
<dbReference type="EC" id="2.7.11.1" evidence="1"/>
<dbReference type="EMBL" id="BAAARV010000046">
    <property type="protein sequence ID" value="GAA2359311.1"/>
    <property type="molecule type" value="Genomic_DNA"/>
</dbReference>
<keyword evidence="6 7" id="KW-0067">ATP-binding</keyword>
<dbReference type="PROSITE" id="PS00108">
    <property type="entry name" value="PROTEIN_KINASE_ST"/>
    <property type="match status" value="1"/>
</dbReference>
<feature type="region of interest" description="Disordered" evidence="8">
    <location>
        <begin position="343"/>
        <end position="369"/>
    </location>
</feature>
<evidence type="ECO:0000256" key="3">
    <source>
        <dbReference type="ARBA" id="ARBA00022679"/>
    </source>
</evidence>
<evidence type="ECO:0000256" key="4">
    <source>
        <dbReference type="ARBA" id="ARBA00022741"/>
    </source>
</evidence>
<evidence type="ECO:0000256" key="2">
    <source>
        <dbReference type="ARBA" id="ARBA00022527"/>
    </source>
</evidence>
<evidence type="ECO:0000256" key="5">
    <source>
        <dbReference type="ARBA" id="ARBA00022777"/>
    </source>
</evidence>
<dbReference type="InterPro" id="IPR054470">
    <property type="entry name" value="FIMAH_dom"/>
</dbReference>
<protein>
    <recommendedName>
        <fullName evidence="1">non-specific serine/threonine protein kinase</fullName>
        <ecNumber evidence="1">2.7.11.1</ecNumber>
    </recommendedName>
</protein>
<dbReference type="SUPFAM" id="SSF56112">
    <property type="entry name" value="Protein kinase-like (PK-like)"/>
    <property type="match status" value="1"/>
</dbReference>
<proteinExistence type="predicted"/>
<dbReference type="PROSITE" id="PS00107">
    <property type="entry name" value="PROTEIN_KINASE_ATP"/>
    <property type="match status" value="1"/>
</dbReference>
<dbReference type="Pfam" id="PF00069">
    <property type="entry name" value="Pkinase"/>
    <property type="match status" value="1"/>
</dbReference>
<keyword evidence="3" id="KW-0808">Transferase</keyword>